<reference evidence="1" key="1">
    <citation type="submission" date="2021-06" db="EMBL/GenBank/DDBJ databases">
        <authorList>
            <person name="Kallberg Y."/>
            <person name="Tangrot J."/>
            <person name="Rosling A."/>
        </authorList>
    </citation>
    <scope>NUCLEOTIDE SEQUENCE</scope>
    <source>
        <strain evidence="1">FL966</strain>
    </source>
</reference>
<name>A0A9N9K3H6_9GLOM</name>
<gene>
    <name evidence="1" type="ORF">CPELLU_LOCUS18550</name>
</gene>
<sequence>QMFAPKIDQNETVNSYIDLIYGPLIQDNILENAKDNDDSSSTSDDNDILTAGNQRHLKRAYQQFKQQIKYPRIKNFSFANSFDRVQQQTQAESLLRNLYTQLKQNSAIGKNVEEHVTNLNNISTEDIFAKI</sequence>
<dbReference type="AlphaFoldDB" id="A0A9N9K3H6"/>
<proteinExistence type="predicted"/>
<dbReference type="Proteomes" id="UP000789759">
    <property type="component" value="Unassembled WGS sequence"/>
</dbReference>
<organism evidence="1 2">
    <name type="scientific">Cetraspora pellucida</name>
    <dbReference type="NCBI Taxonomy" id="1433469"/>
    <lineage>
        <taxon>Eukaryota</taxon>
        <taxon>Fungi</taxon>
        <taxon>Fungi incertae sedis</taxon>
        <taxon>Mucoromycota</taxon>
        <taxon>Glomeromycotina</taxon>
        <taxon>Glomeromycetes</taxon>
        <taxon>Diversisporales</taxon>
        <taxon>Gigasporaceae</taxon>
        <taxon>Cetraspora</taxon>
    </lineage>
</organism>
<keyword evidence="2" id="KW-1185">Reference proteome</keyword>
<protein>
    <submittedName>
        <fullName evidence="1">6848_t:CDS:1</fullName>
    </submittedName>
</protein>
<feature type="non-terminal residue" evidence="1">
    <location>
        <position position="131"/>
    </location>
</feature>
<evidence type="ECO:0000313" key="2">
    <source>
        <dbReference type="Proteomes" id="UP000789759"/>
    </source>
</evidence>
<dbReference type="OrthoDB" id="2435819at2759"/>
<comment type="caution">
    <text evidence="1">The sequence shown here is derived from an EMBL/GenBank/DDBJ whole genome shotgun (WGS) entry which is preliminary data.</text>
</comment>
<dbReference type="EMBL" id="CAJVQA010037683">
    <property type="protein sequence ID" value="CAG8810135.1"/>
    <property type="molecule type" value="Genomic_DNA"/>
</dbReference>
<accession>A0A9N9K3H6</accession>
<evidence type="ECO:0000313" key="1">
    <source>
        <dbReference type="EMBL" id="CAG8810135.1"/>
    </source>
</evidence>